<dbReference type="AlphaFoldDB" id="A0A1X7D0R3"/>
<proteinExistence type="predicted"/>
<sequence length="128" mass="14149">MTEDEHAIRALVDTWMSASKAGDTQTLLGLMTDDMVFMTPDREPFGKQAFAAASQAQQGMRIEGTAEILELRVVGDWAFMRNRIDIRVWPPGTAEPIRHAGYTLTLAHKNAAGQWQLARDANLVGPKP</sequence>
<dbReference type="STRING" id="28094.SAMN06295900_102196"/>
<dbReference type="OrthoDB" id="213636at2"/>
<dbReference type="SUPFAM" id="SSF54427">
    <property type="entry name" value="NTF2-like"/>
    <property type="match status" value="1"/>
</dbReference>
<evidence type="ECO:0000313" key="2">
    <source>
        <dbReference type="EMBL" id="SMF06078.1"/>
    </source>
</evidence>
<protein>
    <recommendedName>
        <fullName evidence="1">DUF4440 domain-containing protein</fullName>
    </recommendedName>
</protein>
<evidence type="ECO:0000313" key="3">
    <source>
        <dbReference type="Proteomes" id="UP000192911"/>
    </source>
</evidence>
<feature type="domain" description="DUF4440" evidence="1">
    <location>
        <begin position="8"/>
        <end position="117"/>
    </location>
</feature>
<dbReference type="RefSeq" id="WP_085225454.1">
    <property type="nucleotide sequence ID" value="NZ_BSQD01000002.1"/>
</dbReference>
<dbReference type="InterPro" id="IPR027843">
    <property type="entry name" value="DUF4440"/>
</dbReference>
<accession>A0A1X7D0R3</accession>
<reference evidence="3" key="1">
    <citation type="submission" date="2017-04" db="EMBL/GenBank/DDBJ databases">
        <authorList>
            <person name="Varghese N."/>
            <person name="Submissions S."/>
        </authorList>
    </citation>
    <scope>NUCLEOTIDE SEQUENCE [LARGE SCALE GENOMIC DNA]</scope>
    <source>
        <strain evidence="3">Ballard 720</strain>
    </source>
</reference>
<keyword evidence="3" id="KW-1185">Reference proteome</keyword>
<dbReference type="Pfam" id="PF14534">
    <property type="entry name" value="DUF4440"/>
    <property type="match status" value="1"/>
</dbReference>
<gene>
    <name evidence="2" type="ORF">SAMN06295900_102196</name>
</gene>
<evidence type="ECO:0000259" key="1">
    <source>
        <dbReference type="Pfam" id="PF14534"/>
    </source>
</evidence>
<dbReference type="Gene3D" id="3.10.450.50">
    <property type="match status" value="1"/>
</dbReference>
<organism evidence="2 3">
    <name type="scientific">Trinickia caryophylli</name>
    <name type="common">Paraburkholderia caryophylli</name>
    <dbReference type="NCBI Taxonomy" id="28094"/>
    <lineage>
        <taxon>Bacteria</taxon>
        <taxon>Pseudomonadati</taxon>
        <taxon>Pseudomonadota</taxon>
        <taxon>Betaproteobacteria</taxon>
        <taxon>Burkholderiales</taxon>
        <taxon>Burkholderiaceae</taxon>
        <taxon>Trinickia</taxon>
    </lineage>
</organism>
<dbReference type="EMBL" id="FXAH01000002">
    <property type="protein sequence ID" value="SMF06078.1"/>
    <property type="molecule type" value="Genomic_DNA"/>
</dbReference>
<dbReference type="GeneID" id="95552481"/>
<name>A0A1X7D0R3_TRICW</name>
<dbReference type="Proteomes" id="UP000192911">
    <property type="component" value="Unassembled WGS sequence"/>
</dbReference>
<dbReference type="InterPro" id="IPR032710">
    <property type="entry name" value="NTF2-like_dom_sf"/>
</dbReference>
<dbReference type="NCBIfam" id="TIGR02246">
    <property type="entry name" value="SgcJ/EcaC family oxidoreductase"/>
    <property type="match status" value="1"/>
</dbReference>
<dbReference type="InterPro" id="IPR011944">
    <property type="entry name" value="Steroid_delta5-4_isomerase"/>
</dbReference>